<gene>
    <name evidence="3" type="ORF">VitviT2T_027041</name>
</gene>
<evidence type="ECO:0000256" key="1">
    <source>
        <dbReference type="ARBA" id="ARBA00022722"/>
    </source>
</evidence>
<protein>
    <submittedName>
        <fullName evidence="3">Uncharacterized protein</fullName>
    </submittedName>
</protein>
<dbReference type="EMBL" id="CP126665">
    <property type="protein sequence ID" value="WKA09386.1"/>
    <property type="molecule type" value="Genomic_DNA"/>
</dbReference>
<organism evidence="3 4">
    <name type="scientific">Vitis vinifera</name>
    <name type="common">Grape</name>
    <dbReference type="NCBI Taxonomy" id="29760"/>
    <lineage>
        <taxon>Eukaryota</taxon>
        <taxon>Viridiplantae</taxon>
        <taxon>Streptophyta</taxon>
        <taxon>Embryophyta</taxon>
        <taxon>Tracheophyta</taxon>
        <taxon>Spermatophyta</taxon>
        <taxon>Magnoliopsida</taxon>
        <taxon>eudicotyledons</taxon>
        <taxon>Gunneridae</taxon>
        <taxon>Pentapetalae</taxon>
        <taxon>rosids</taxon>
        <taxon>Vitales</taxon>
        <taxon>Vitaceae</taxon>
        <taxon>Viteae</taxon>
        <taxon>Vitis</taxon>
    </lineage>
</organism>
<dbReference type="InterPro" id="IPR036397">
    <property type="entry name" value="RNaseH_sf"/>
</dbReference>
<evidence type="ECO:0000313" key="3">
    <source>
        <dbReference type="EMBL" id="WKA09386.1"/>
    </source>
</evidence>
<keyword evidence="4" id="KW-1185">Reference proteome</keyword>
<name>A0ABY9DR27_VITVI</name>
<dbReference type="InterPro" id="IPR051132">
    <property type="entry name" value="3-5_Exonuclease_domain"/>
</dbReference>
<keyword evidence="1" id="KW-0540">Nuclease</keyword>
<evidence type="ECO:0000256" key="2">
    <source>
        <dbReference type="ARBA" id="ARBA00022801"/>
    </source>
</evidence>
<dbReference type="SUPFAM" id="SSF53098">
    <property type="entry name" value="Ribonuclease H-like"/>
    <property type="match status" value="1"/>
</dbReference>
<keyword evidence="2" id="KW-0378">Hydrolase</keyword>
<dbReference type="PANTHER" id="PTHR13620:SF80">
    <property type="entry name" value="3'-5' EXONUCLEASE DOMAIN-CONTAINING PROTEIN"/>
    <property type="match status" value="1"/>
</dbReference>
<dbReference type="Gene3D" id="3.30.420.10">
    <property type="entry name" value="Ribonuclease H-like superfamily/Ribonuclease H"/>
    <property type="match status" value="1"/>
</dbReference>
<dbReference type="PANTHER" id="PTHR13620">
    <property type="entry name" value="3-5 EXONUCLEASE"/>
    <property type="match status" value="1"/>
</dbReference>
<sequence>MMQISMERNDRMYTVTVGKQPIVTLWAWWDQEVKEFIRQVRRIHGKRNTQDLIVGLWADHSANYSGGYSYYYDSKRGGGKNRPLEVMALCVGHHCLLIELQGGCSEGKVLRERKVLRDFLFDRHTVVVGVGTERLAKKLEEEYGILIPRRVELLGLAQADRGLQQEDGNSLNLSRCSLGELARVVLGEEVNYVRPTKIRWRENQFDWGPFSNDLVKCSTAEAFLAAQMGAKLLKNGPHT</sequence>
<accession>A0ABY9DR27</accession>
<dbReference type="InterPro" id="IPR012337">
    <property type="entry name" value="RNaseH-like_sf"/>
</dbReference>
<dbReference type="Proteomes" id="UP001227230">
    <property type="component" value="Chromosome 18"/>
</dbReference>
<reference evidence="3 4" key="1">
    <citation type="journal article" date="2023" name="Hortic Res">
        <title>The complete reference genome for grapevine (Vitis vinifera L.) genetics and breeding.</title>
        <authorList>
            <person name="Shi X."/>
            <person name="Cao S."/>
            <person name="Wang X."/>
            <person name="Huang S."/>
            <person name="Wang Y."/>
            <person name="Liu Z."/>
            <person name="Liu W."/>
            <person name="Leng X."/>
            <person name="Peng Y."/>
            <person name="Wang N."/>
            <person name="Wang Y."/>
            <person name="Ma Z."/>
            <person name="Xu X."/>
            <person name="Zhang F."/>
            <person name="Xue H."/>
            <person name="Zhong H."/>
            <person name="Wang Y."/>
            <person name="Zhang K."/>
            <person name="Velt A."/>
            <person name="Avia K."/>
            <person name="Holtgrawe D."/>
            <person name="Grimplet J."/>
            <person name="Matus J.T."/>
            <person name="Ware D."/>
            <person name="Wu X."/>
            <person name="Wang H."/>
            <person name="Liu C."/>
            <person name="Fang Y."/>
            <person name="Rustenholz C."/>
            <person name="Cheng Z."/>
            <person name="Xiao H."/>
            <person name="Zhou Y."/>
        </authorList>
    </citation>
    <scope>NUCLEOTIDE SEQUENCE [LARGE SCALE GENOMIC DNA]</scope>
    <source>
        <strain evidence="4">cv. Pinot noir / PN40024</strain>
        <tissue evidence="3">Leaf</tissue>
    </source>
</reference>
<proteinExistence type="predicted"/>
<evidence type="ECO:0000313" key="4">
    <source>
        <dbReference type="Proteomes" id="UP001227230"/>
    </source>
</evidence>